<dbReference type="EMBL" id="BJWL01000027">
    <property type="protein sequence ID" value="GFZ18625.1"/>
    <property type="molecule type" value="Genomic_DNA"/>
</dbReference>
<evidence type="ECO:0000313" key="1">
    <source>
        <dbReference type="EMBL" id="GFZ18625.1"/>
    </source>
</evidence>
<reference evidence="1 2" key="1">
    <citation type="submission" date="2019-07" db="EMBL/GenBank/DDBJ databases">
        <title>De Novo Assembly of kiwifruit Actinidia rufa.</title>
        <authorList>
            <person name="Sugita-Konishi S."/>
            <person name="Sato K."/>
            <person name="Mori E."/>
            <person name="Abe Y."/>
            <person name="Kisaki G."/>
            <person name="Hamano K."/>
            <person name="Suezawa K."/>
            <person name="Otani M."/>
            <person name="Fukuda T."/>
            <person name="Manabe T."/>
            <person name="Gomi K."/>
            <person name="Tabuchi M."/>
            <person name="Akimitsu K."/>
            <person name="Kataoka I."/>
        </authorList>
    </citation>
    <scope>NUCLEOTIDE SEQUENCE [LARGE SCALE GENOMIC DNA]</scope>
    <source>
        <strain evidence="2">cv. Fuchu</strain>
    </source>
</reference>
<name>A0A7J0H6S9_9ERIC</name>
<accession>A0A7J0H6S9</accession>
<evidence type="ECO:0000313" key="2">
    <source>
        <dbReference type="Proteomes" id="UP000585474"/>
    </source>
</evidence>
<gene>
    <name evidence="1" type="ORF">Acr_27g0003640</name>
</gene>
<proteinExistence type="predicted"/>
<protein>
    <submittedName>
        <fullName evidence="1">Uncharacterized protein</fullName>
    </submittedName>
</protein>
<keyword evidence="2" id="KW-1185">Reference proteome</keyword>
<organism evidence="1 2">
    <name type="scientific">Actinidia rufa</name>
    <dbReference type="NCBI Taxonomy" id="165716"/>
    <lineage>
        <taxon>Eukaryota</taxon>
        <taxon>Viridiplantae</taxon>
        <taxon>Streptophyta</taxon>
        <taxon>Embryophyta</taxon>
        <taxon>Tracheophyta</taxon>
        <taxon>Spermatophyta</taxon>
        <taxon>Magnoliopsida</taxon>
        <taxon>eudicotyledons</taxon>
        <taxon>Gunneridae</taxon>
        <taxon>Pentapetalae</taxon>
        <taxon>asterids</taxon>
        <taxon>Ericales</taxon>
        <taxon>Actinidiaceae</taxon>
        <taxon>Actinidia</taxon>
    </lineage>
</organism>
<dbReference type="Proteomes" id="UP000585474">
    <property type="component" value="Unassembled WGS sequence"/>
</dbReference>
<dbReference type="AlphaFoldDB" id="A0A7J0H6S9"/>
<sequence length="234" mass="26044">MRGCFLEFRVQSDNRWRTICFPEARGTMDCKDVANVFKKLVVDSKKHPKSRPNTFLQAEGCNGGQRSQYRGITVARRSGVGGQSLVPRLDILSGMVVVDPEESRDGYSVDVVDVVEMSGAVFLFSLPSKKEGVGYVLGSTDTPPEATYPCRTIRTHGHTWDTRGTRIGHATWLRTRSREELAAIAFRWGAPWCLGCDFNVSTLLKRIMRSFLQGVGVGGITFEWGEVHIVQRSG</sequence>
<comment type="caution">
    <text evidence="1">The sequence shown here is derived from an EMBL/GenBank/DDBJ whole genome shotgun (WGS) entry which is preliminary data.</text>
</comment>